<keyword evidence="4" id="KW-1185">Reference proteome</keyword>
<dbReference type="InterPro" id="IPR029464">
    <property type="entry name" value="HSDR_N"/>
</dbReference>
<comment type="caution">
    <text evidence="3">The sequence shown here is derived from an EMBL/GenBank/DDBJ whole genome shotgun (WGS) entry which is preliminary data.</text>
</comment>
<sequence>MVRAKKYDTEGNYTEEYQRIRLIRYLLQKKGYPKSYFIIEYAIPIGHKGHNTLRVDLVIKKANQFICVAEVKKGYSEQNRKSAIKHQLIPAMRIVNAKYGIYFDGTPKIVVVLLAAGLGFFFWQKNSSGSSSAVQNEEDSDIHGKFKSNGYIDPESGYSTFKPLFSPNMSETEARAEFIEAI</sequence>
<dbReference type="OrthoDB" id="2395281at2759"/>
<evidence type="ECO:0000313" key="4">
    <source>
        <dbReference type="Proteomes" id="UP001153678"/>
    </source>
</evidence>
<dbReference type="AlphaFoldDB" id="A0A9W4SEE4"/>
<keyword evidence="1" id="KW-0472">Membrane</keyword>
<keyword evidence="1" id="KW-0812">Transmembrane</keyword>
<name>A0A9W4SEE4_9GLOM</name>
<reference evidence="3" key="1">
    <citation type="submission" date="2022-08" db="EMBL/GenBank/DDBJ databases">
        <authorList>
            <person name="Kallberg Y."/>
            <person name="Tangrot J."/>
            <person name="Rosling A."/>
        </authorList>
    </citation>
    <scope>NUCLEOTIDE SEQUENCE</scope>
    <source>
        <strain evidence="3">Wild A</strain>
    </source>
</reference>
<evidence type="ECO:0000313" key="3">
    <source>
        <dbReference type="EMBL" id="CAI2165515.1"/>
    </source>
</evidence>
<proteinExistence type="predicted"/>
<organism evidence="3 4">
    <name type="scientific">Funneliformis geosporum</name>
    <dbReference type="NCBI Taxonomy" id="1117311"/>
    <lineage>
        <taxon>Eukaryota</taxon>
        <taxon>Fungi</taxon>
        <taxon>Fungi incertae sedis</taxon>
        <taxon>Mucoromycota</taxon>
        <taxon>Glomeromycotina</taxon>
        <taxon>Glomeromycetes</taxon>
        <taxon>Glomerales</taxon>
        <taxon>Glomeraceae</taxon>
        <taxon>Funneliformis</taxon>
    </lineage>
</organism>
<gene>
    <name evidence="3" type="ORF">FWILDA_LOCUS2111</name>
</gene>
<feature type="domain" description="Type I restriction enzyme R protein N-terminal" evidence="2">
    <location>
        <begin position="14"/>
        <end position="110"/>
    </location>
</feature>
<keyword evidence="1" id="KW-1133">Transmembrane helix</keyword>
<protein>
    <submittedName>
        <fullName evidence="3">2662_t:CDS:1</fullName>
    </submittedName>
</protein>
<feature type="transmembrane region" description="Helical" evidence="1">
    <location>
        <begin position="101"/>
        <end position="123"/>
    </location>
</feature>
<dbReference type="EMBL" id="CAMKVN010000230">
    <property type="protein sequence ID" value="CAI2165515.1"/>
    <property type="molecule type" value="Genomic_DNA"/>
</dbReference>
<evidence type="ECO:0000256" key="1">
    <source>
        <dbReference type="SAM" id="Phobius"/>
    </source>
</evidence>
<evidence type="ECO:0000259" key="2">
    <source>
        <dbReference type="Pfam" id="PF13588"/>
    </source>
</evidence>
<dbReference type="Proteomes" id="UP001153678">
    <property type="component" value="Unassembled WGS sequence"/>
</dbReference>
<accession>A0A9W4SEE4</accession>
<dbReference type="Pfam" id="PF13588">
    <property type="entry name" value="HSDR_N_2"/>
    <property type="match status" value="1"/>
</dbReference>